<reference evidence="2" key="1">
    <citation type="journal article" date="2022" name="Plant J.">
        <title>Strategies of tolerance reflected in two North American maple genomes.</title>
        <authorList>
            <person name="McEvoy S.L."/>
            <person name="Sezen U.U."/>
            <person name="Trouern-Trend A."/>
            <person name="McMahon S.M."/>
            <person name="Schaberg P.G."/>
            <person name="Yang J."/>
            <person name="Wegrzyn J.L."/>
            <person name="Swenson N.G."/>
        </authorList>
    </citation>
    <scope>NUCLEOTIDE SEQUENCE</scope>
    <source>
        <strain evidence="2">91603</strain>
    </source>
</reference>
<comment type="caution">
    <text evidence="2">The sequence shown here is derived from an EMBL/GenBank/DDBJ whole genome shotgun (WGS) entry which is preliminary data.</text>
</comment>
<dbReference type="AlphaFoldDB" id="A0AAD5IBN0"/>
<gene>
    <name evidence="2" type="ORF">LWI28_002303</name>
</gene>
<accession>A0AAD5IBN0</accession>
<dbReference type="GO" id="GO:0003824">
    <property type="term" value="F:catalytic activity"/>
    <property type="evidence" value="ECO:0007669"/>
    <property type="project" value="InterPro"/>
</dbReference>
<sequence length="204" mass="22900">MEKLHVALGYYGKLVVESVGWSGGLCMLWSSKVVAELLIYLQAHIDVRVRLGCGRVWRLSGFYGHRDSSQRVHSWTLIRRLAGMSPLPWICLGDFNEVMCDAEKQGGGIKDWKRMFSKWRSGSLLNQISIRRPGSQWRRSSNVPSRPLISIGSETAAHGTTRLSPSLLLLLHHPSATANPNLYSSSPPLKRDHLTKSDLVVERN</sequence>
<dbReference type="PANTHER" id="PTHR35218:SF9">
    <property type="entry name" value="ENDONUCLEASE_EXONUCLEASE_PHOSPHATASE DOMAIN-CONTAINING PROTEIN"/>
    <property type="match status" value="1"/>
</dbReference>
<dbReference type="InterPro" id="IPR005135">
    <property type="entry name" value="Endo/exonuclease/phosphatase"/>
</dbReference>
<keyword evidence="3" id="KW-1185">Reference proteome</keyword>
<dbReference type="SUPFAM" id="SSF56219">
    <property type="entry name" value="DNase I-like"/>
    <property type="match status" value="1"/>
</dbReference>
<name>A0AAD5IBN0_ACENE</name>
<dbReference type="EMBL" id="JAJSOW010000106">
    <property type="protein sequence ID" value="KAI9159829.1"/>
    <property type="molecule type" value="Genomic_DNA"/>
</dbReference>
<dbReference type="Gene3D" id="3.60.10.10">
    <property type="entry name" value="Endonuclease/exonuclease/phosphatase"/>
    <property type="match status" value="1"/>
</dbReference>
<dbReference type="PANTHER" id="PTHR35218">
    <property type="entry name" value="RNASE H DOMAIN-CONTAINING PROTEIN"/>
    <property type="match status" value="1"/>
</dbReference>
<proteinExistence type="predicted"/>
<evidence type="ECO:0000259" key="1">
    <source>
        <dbReference type="Pfam" id="PF03372"/>
    </source>
</evidence>
<feature type="domain" description="Endonuclease/exonuclease/phosphatase" evidence="1">
    <location>
        <begin position="17"/>
        <end position="109"/>
    </location>
</feature>
<protein>
    <recommendedName>
        <fullName evidence="1">Endonuclease/exonuclease/phosphatase domain-containing protein</fullName>
    </recommendedName>
</protein>
<dbReference type="Proteomes" id="UP001064489">
    <property type="component" value="Chromosome 2"/>
</dbReference>
<evidence type="ECO:0000313" key="3">
    <source>
        <dbReference type="Proteomes" id="UP001064489"/>
    </source>
</evidence>
<reference evidence="2" key="2">
    <citation type="submission" date="2023-02" db="EMBL/GenBank/DDBJ databases">
        <authorList>
            <person name="Swenson N.G."/>
            <person name="Wegrzyn J.L."/>
            <person name="Mcevoy S.L."/>
        </authorList>
    </citation>
    <scope>NUCLEOTIDE SEQUENCE</scope>
    <source>
        <strain evidence="2">91603</strain>
        <tissue evidence="2">Leaf</tissue>
    </source>
</reference>
<organism evidence="2 3">
    <name type="scientific">Acer negundo</name>
    <name type="common">Box elder</name>
    <dbReference type="NCBI Taxonomy" id="4023"/>
    <lineage>
        <taxon>Eukaryota</taxon>
        <taxon>Viridiplantae</taxon>
        <taxon>Streptophyta</taxon>
        <taxon>Embryophyta</taxon>
        <taxon>Tracheophyta</taxon>
        <taxon>Spermatophyta</taxon>
        <taxon>Magnoliopsida</taxon>
        <taxon>eudicotyledons</taxon>
        <taxon>Gunneridae</taxon>
        <taxon>Pentapetalae</taxon>
        <taxon>rosids</taxon>
        <taxon>malvids</taxon>
        <taxon>Sapindales</taxon>
        <taxon>Sapindaceae</taxon>
        <taxon>Hippocastanoideae</taxon>
        <taxon>Acereae</taxon>
        <taxon>Acer</taxon>
    </lineage>
</organism>
<evidence type="ECO:0000313" key="2">
    <source>
        <dbReference type="EMBL" id="KAI9159829.1"/>
    </source>
</evidence>
<dbReference type="Pfam" id="PF03372">
    <property type="entry name" value="Exo_endo_phos"/>
    <property type="match status" value="1"/>
</dbReference>
<dbReference type="InterPro" id="IPR036691">
    <property type="entry name" value="Endo/exonu/phosph_ase_sf"/>
</dbReference>